<comment type="caution">
    <text evidence="2">The sequence shown here is derived from an EMBL/GenBank/DDBJ whole genome shotgun (WGS) entry which is preliminary data.</text>
</comment>
<dbReference type="Pfam" id="PF18962">
    <property type="entry name" value="Por_Secre_tail"/>
    <property type="match status" value="1"/>
</dbReference>
<protein>
    <recommendedName>
        <fullName evidence="1">Secretion system C-terminal sorting domain-containing protein</fullName>
    </recommendedName>
</protein>
<reference evidence="2" key="1">
    <citation type="submission" date="2019-08" db="EMBL/GenBank/DDBJ databases">
        <authorList>
            <person name="Kucharzyk K."/>
            <person name="Murdoch R.W."/>
            <person name="Higgins S."/>
            <person name="Loffler F."/>
        </authorList>
    </citation>
    <scope>NUCLEOTIDE SEQUENCE</scope>
</reference>
<dbReference type="NCBIfam" id="TIGR04183">
    <property type="entry name" value="Por_Secre_tail"/>
    <property type="match status" value="1"/>
</dbReference>
<name>A0A644VK68_9ZZZZ</name>
<dbReference type="EMBL" id="VSSQ01000337">
    <property type="protein sequence ID" value="MPL91716.1"/>
    <property type="molecule type" value="Genomic_DNA"/>
</dbReference>
<proteinExistence type="predicted"/>
<evidence type="ECO:0000259" key="1">
    <source>
        <dbReference type="Pfam" id="PF18962"/>
    </source>
</evidence>
<gene>
    <name evidence="2" type="ORF">SDC9_37792</name>
</gene>
<organism evidence="2">
    <name type="scientific">bioreactor metagenome</name>
    <dbReference type="NCBI Taxonomy" id="1076179"/>
    <lineage>
        <taxon>unclassified sequences</taxon>
        <taxon>metagenomes</taxon>
        <taxon>ecological metagenomes</taxon>
    </lineage>
</organism>
<accession>A0A644VK68</accession>
<sequence>MKSDQVAIKRLPALLMFLIAVILQIHSQTISYYYDYAGNRISRKVVSLPQNIKGQPTDSVVVEDVLGQRNILVYPNPTKGALGVEITGGDWDEEIRLTLYSGQGTMLYNTTAQQGINPIDMTAYPKGWYILRVQEGEKRKEFKVIKE</sequence>
<dbReference type="InterPro" id="IPR026444">
    <property type="entry name" value="Secre_tail"/>
</dbReference>
<dbReference type="AlphaFoldDB" id="A0A644VK68"/>
<feature type="domain" description="Secretion system C-terminal sorting" evidence="1">
    <location>
        <begin position="73"/>
        <end position="144"/>
    </location>
</feature>
<evidence type="ECO:0000313" key="2">
    <source>
        <dbReference type="EMBL" id="MPL91716.1"/>
    </source>
</evidence>